<evidence type="ECO:0000313" key="3">
    <source>
        <dbReference type="EMBL" id="PRW84430.1"/>
    </source>
</evidence>
<proteinExistence type="predicted"/>
<name>A0A2T0HMX8_PSEFL</name>
<reference evidence="3 4" key="1">
    <citation type="submission" date="2018-03" db="EMBL/GenBank/DDBJ databases">
        <title>Blue discolouration in mozzarella cheese caused by Pseudomonas fluorescens.</title>
        <authorList>
            <person name="Chiesa F."/>
            <person name="Dalmasso A."/>
            <person name="Lomonaco S."/>
        </authorList>
    </citation>
    <scope>NUCLEOTIDE SEQUENCE [LARGE SCALE GENOMIC DNA]</scope>
    <source>
        <strain evidence="3 4">11293</strain>
    </source>
</reference>
<evidence type="ECO:0000313" key="4">
    <source>
        <dbReference type="Proteomes" id="UP000239731"/>
    </source>
</evidence>
<accession>A0A2T0HMX8</accession>
<feature type="compositionally biased region" description="Low complexity" evidence="1">
    <location>
        <begin position="700"/>
        <end position="713"/>
    </location>
</feature>
<sequence length="825" mass="88840">MKLATFKKVAVNRSASTVAAYFNRQIEQNQLLPKQRKAAQRVNKQFSEVRRSIFSDDRLTKQEKAQLVSVLTFERMKAHEAIKNPRLNIEATYMGSAEIRGLINDEPQQDFPEFSISGPGLNSPVRNRVKSLIARLTLQTNERVSKERERELSSKDIYTKKSRFSQNVHYLSKTTDKTLFVDTGTAIAMRRTGITEAGVGVALQLATQRFGSTLTINGSAEFKRLVVEAAAKGAMDIHFTDKKMNEALTLRRAELDIGKEAEQIQSPETAGAEAPRQEAITPGEEAAPVVVDRSVVVGELVAHGADSYKGDPKNGDSYYVELNTEAGPRKLWGVALEEVMEQQNFALGDRIKLKDLGREPVTIQKVLPDGSTSHVPGFRRAWSAEPETTSVVRNTAASDAATPAPAPAPAPAVAQVPAQAVPHVPEVAERATPTLESAPEIEQHEGSGVSANVAAGVSRPADSGASPSELVRREEAWRQKFPLTAEAVLTEAEVLSSDTMMGLRGEDHAMWLVATSDHTKEGVAMITAYMENDEYRDRFKTTLEDLYDQHQDSPETIEALDGATGFVVPIVHEIERRLSAAATATVDPKSQAVPGPLNFTHNGEAASLGLKPVPESPSPVVESAVVAHQVASPASLNFTHNGEAASLGLKPVPASPSPVVESAVVAHQVASPAPLNFTHQGQPASLGLTPITAQEVPNTAAAAQPDRASAPAPLSFTHQGQPASLGLRTDTQSTTEYQCPDESPAMAQMLRDPDDSNQSISLGGLLNRIDHALDALRAADSVPSAEVDLLNDVLSRMADPAEKQLLDTAIFERYIGVEEDGPNMD</sequence>
<feature type="domain" description="Large polyvalent protein-associated" evidence="2">
    <location>
        <begin position="166"/>
        <end position="249"/>
    </location>
</feature>
<dbReference type="Pfam" id="PF18821">
    <property type="entry name" value="LPD7"/>
    <property type="match status" value="1"/>
</dbReference>
<organism evidence="3 4">
    <name type="scientific">Pseudomonas fluorescens</name>
    <dbReference type="NCBI Taxonomy" id="294"/>
    <lineage>
        <taxon>Bacteria</taxon>
        <taxon>Pseudomonadati</taxon>
        <taxon>Pseudomonadota</taxon>
        <taxon>Gammaproteobacteria</taxon>
        <taxon>Pseudomonadales</taxon>
        <taxon>Pseudomonadaceae</taxon>
        <taxon>Pseudomonas</taxon>
    </lineage>
</organism>
<dbReference type="EMBL" id="PVUH01000030">
    <property type="protein sequence ID" value="PRW84430.1"/>
    <property type="molecule type" value="Genomic_DNA"/>
</dbReference>
<dbReference type="Proteomes" id="UP000239731">
    <property type="component" value="Unassembled WGS sequence"/>
</dbReference>
<dbReference type="AlphaFoldDB" id="A0A2T0HMX8"/>
<protein>
    <recommendedName>
        <fullName evidence="2">Large polyvalent protein-associated domain-containing protein</fullName>
    </recommendedName>
</protein>
<gene>
    <name evidence="3" type="ORF">C7A10_28765</name>
</gene>
<evidence type="ECO:0000256" key="1">
    <source>
        <dbReference type="SAM" id="MobiDB-lite"/>
    </source>
</evidence>
<evidence type="ECO:0000259" key="2">
    <source>
        <dbReference type="Pfam" id="PF18821"/>
    </source>
</evidence>
<comment type="caution">
    <text evidence="3">The sequence shown here is derived from an EMBL/GenBank/DDBJ whole genome shotgun (WGS) entry which is preliminary data.</text>
</comment>
<dbReference type="InterPro" id="IPR040677">
    <property type="entry name" value="LPD7"/>
</dbReference>
<feature type="region of interest" description="Disordered" evidence="1">
    <location>
        <begin position="699"/>
        <end position="736"/>
    </location>
</feature>